<dbReference type="RefSeq" id="WP_015409368.1">
    <property type="nucleotide sequence ID" value="NC_020388.1"/>
</dbReference>
<dbReference type="InterPro" id="IPR045196">
    <property type="entry name" value="IF2/IF5"/>
</dbReference>
<dbReference type="OrthoDB" id="38099at2157"/>
<proteinExistence type="inferred from homology"/>
<dbReference type="InterPro" id="IPR016190">
    <property type="entry name" value="Transl_init_fac_IF2/IF5_Zn-bd"/>
</dbReference>
<dbReference type="STRING" id="268739.Nmlp_2404"/>
<evidence type="ECO:0000256" key="2">
    <source>
        <dbReference type="ARBA" id="ARBA00022540"/>
    </source>
</evidence>
<dbReference type="Pfam" id="PF01873">
    <property type="entry name" value="eIF-5_eIF-2B"/>
    <property type="match status" value="1"/>
</dbReference>
<accession>M1XR05</accession>
<dbReference type="PANTHER" id="PTHR23001:SF3">
    <property type="entry name" value="EUKARYOTIC TRANSLATION INITIATION FACTOR 2 SUBUNIT 2"/>
    <property type="match status" value="1"/>
</dbReference>
<evidence type="ECO:0000313" key="5">
    <source>
        <dbReference type="EMBL" id="CCQ36571.1"/>
    </source>
</evidence>
<dbReference type="Gene3D" id="3.30.30.170">
    <property type="match status" value="1"/>
</dbReference>
<dbReference type="eggNOG" id="arCOG01640">
    <property type="taxonomic scope" value="Archaea"/>
</dbReference>
<evidence type="ECO:0000256" key="1">
    <source>
        <dbReference type="ARBA" id="ARBA00010397"/>
    </source>
</evidence>
<dbReference type="GO" id="GO:0003743">
    <property type="term" value="F:translation initiation factor activity"/>
    <property type="evidence" value="ECO:0007669"/>
    <property type="project" value="UniProtKB-KW"/>
</dbReference>
<gene>
    <name evidence="5" type="primary">tif2b1</name>
    <name evidence="5" type="ordered locus">Nmlp_2404</name>
</gene>
<dbReference type="NCBIfam" id="NF003067">
    <property type="entry name" value="PRK03988.1"/>
    <property type="match status" value="1"/>
</dbReference>
<dbReference type="InterPro" id="IPR002735">
    <property type="entry name" value="Transl_init_fac_IF2/IF5_dom"/>
</dbReference>
<organism evidence="5 6">
    <name type="scientific">Natronomonas moolapensis (strain DSM 18674 / CECT 7526 / JCM 14361 / 8.8.11)</name>
    <dbReference type="NCBI Taxonomy" id="268739"/>
    <lineage>
        <taxon>Archaea</taxon>
        <taxon>Methanobacteriati</taxon>
        <taxon>Methanobacteriota</taxon>
        <taxon>Stenosarchaea group</taxon>
        <taxon>Halobacteria</taxon>
        <taxon>Halobacteriales</taxon>
        <taxon>Natronomonadaceae</taxon>
        <taxon>Natronomonas</taxon>
    </lineage>
</organism>
<dbReference type="GeneID" id="14651274"/>
<dbReference type="PANTHER" id="PTHR23001">
    <property type="entry name" value="EUKARYOTIC TRANSLATION INITIATION FACTOR"/>
    <property type="match status" value="1"/>
</dbReference>
<dbReference type="SMART" id="SM00653">
    <property type="entry name" value="eIF2B_5"/>
    <property type="match status" value="1"/>
</dbReference>
<dbReference type="EMBL" id="HF582854">
    <property type="protein sequence ID" value="CCQ36571.1"/>
    <property type="molecule type" value="Genomic_DNA"/>
</dbReference>
<dbReference type="SUPFAM" id="SSF75689">
    <property type="entry name" value="Zinc-binding domain of translation initiation factor 2 beta"/>
    <property type="match status" value="1"/>
</dbReference>
<name>M1XR05_NATM8</name>
<evidence type="ECO:0000259" key="4">
    <source>
        <dbReference type="SMART" id="SM00653"/>
    </source>
</evidence>
<dbReference type="Proteomes" id="UP000011867">
    <property type="component" value="Chromosome"/>
</dbReference>
<keyword evidence="6" id="KW-1185">Reference proteome</keyword>
<reference evidence="5 6" key="1">
    <citation type="journal article" date="2013" name="Genome Announc.">
        <title>Genome of the haloarchaeon Natronomonas moolapensis, a neutrophilic member of a previously haloalkaliphilic genus.</title>
        <authorList>
            <person name="Dyall-Smith M.L."/>
            <person name="Pfeiffer F."/>
            <person name="Oberwinkler T."/>
            <person name="Klee K."/>
            <person name="Rampp M."/>
            <person name="Palm P."/>
            <person name="Gross K."/>
            <person name="Schuster S.C."/>
            <person name="Oesterhelt D."/>
        </authorList>
    </citation>
    <scope>NUCLEOTIDE SEQUENCE [LARGE SCALE GENOMIC DNA]</scope>
    <source>
        <strain evidence="6">DSM 18674 / JCM 14361 / 8.8.11</strain>
    </source>
</reference>
<dbReference type="SUPFAM" id="SSF100966">
    <property type="entry name" value="Translation initiation factor 2 beta, aIF2beta, N-terminal domain"/>
    <property type="match status" value="1"/>
</dbReference>
<dbReference type="AlphaFoldDB" id="M1XR05"/>
<keyword evidence="2 5" id="KW-0396">Initiation factor</keyword>
<dbReference type="KEGG" id="nmo:Nmlp_2404"/>
<feature type="domain" description="Translation initiation factor IF2/IF5" evidence="4">
    <location>
        <begin position="21"/>
        <end position="129"/>
    </location>
</feature>
<comment type="similarity">
    <text evidence="1">Belongs to the eIF-2-beta/eIF-5 family.</text>
</comment>
<keyword evidence="3" id="KW-0648">Protein biosynthesis</keyword>
<dbReference type="InterPro" id="IPR016189">
    <property type="entry name" value="Transl_init_fac_IF2/IF5_N"/>
</dbReference>
<evidence type="ECO:0000313" key="6">
    <source>
        <dbReference type="Proteomes" id="UP000011867"/>
    </source>
</evidence>
<dbReference type="HOGENOM" id="CLU_026663_3_1_2"/>
<protein>
    <submittedName>
        <fullName evidence="5">Translation initiation factor aIF-2 beta subunit</fullName>
    </submittedName>
</protein>
<evidence type="ECO:0000256" key="3">
    <source>
        <dbReference type="ARBA" id="ARBA00022917"/>
    </source>
</evidence>
<sequence>MEYEERLDRALETTPDIEEAADRLSLPDPEVRQEGAATIYENFQTTLDVLGRAGEHVMKHLQSELGTSAHIDERGRLRLTGAFRAGRVREAMEAYVERYVRCPECGLPDTRIETERGAEILRCTACGARSPAGGE</sequence>